<dbReference type="STRING" id="341454.A0A4S2MUF4"/>
<dbReference type="Gene3D" id="2.130.10.10">
    <property type="entry name" value="YVTN repeat-like/Quinoprotein amine dehydrogenase"/>
    <property type="match status" value="1"/>
</dbReference>
<dbReference type="InterPro" id="IPR013905">
    <property type="entry name" value="Lgl_C_dom"/>
</dbReference>
<keyword evidence="3" id="KW-1185">Reference proteome</keyword>
<dbReference type="SUPFAM" id="SSF50978">
    <property type="entry name" value="WD40 repeat-like"/>
    <property type="match status" value="1"/>
</dbReference>
<evidence type="ECO:0000259" key="1">
    <source>
        <dbReference type="Pfam" id="PF08596"/>
    </source>
</evidence>
<organism evidence="2 3">
    <name type="scientific">Ascodesmis nigricans</name>
    <dbReference type="NCBI Taxonomy" id="341454"/>
    <lineage>
        <taxon>Eukaryota</taxon>
        <taxon>Fungi</taxon>
        <taxon>Dikarya</taxon>
        <taxon>Ascomycota</taxon>
        <taxon>Pezizomycotina</taxon>
        <taxon>Pezizomycetes</taxon>
        <taxon>Pezizales</taxon>
        <taxon>Ascodesmidaceae</taxon>
        <taxon>Ascodesmis</taxon>
    </lineage>
</organism>
<dbReference type="GO" id="GO:0006893">
    <property type="term" value="P:Golgi to plasma membrane transport"/>
    <property type="evidence" value="ECO:0007669"/>
    <property type="project" value="TreeGrafter"/>
</dbReference>
<dbReference type="InParanoid" id="A0A4S2MUF4"/>
<dbReference type="GO" id="GO:0005096">
    <property type="term" value="F:GTPase activator activity"/>
    <property type="evidence" value="ECO:0007669"/>
    <property type="project" value="TreeGrafter"/>
</dbReference>
<dbReference type="Pfam" id="PF08596">
    <property type="entry name" value="Lgl_C"/>
    <property type="match status" value="1"/>
</dbReference>
<dbReference type="GO" id="GO:0019905">
    <property type="term" value="F:syntaxin binding"/>
    <property type="evidence" value="ECO:0007669"/>
    <property type="project" value="TreeGrafter"/>
</dbReference>
<dbReference type="PANTHER" id="PTHR10241">
    <property type="entry name" value="LETHAL 2 GIANT LARVAE PROTEIN"/>
    <property type="match status" value="1"/>
</dbReference>
<dbReference type="FunCoup" id="A0A4S2MUF4">
    <property type="interactions" value="134"/>
</dbReference>
<evidence type="ECO:0000313" key="3">
    <source>
        <dbReference type="Proteomes" id="UP000298138"/>
    </source>
</evidence>
<dbReference type="Proteomes" id="UP000298138">
    <property type="component" value="Unassembled WGS sequence"/>
</dbReference>
<dbReference type="PANTHER" id="PTHR10241:SF25">
    <property type="entry name" value="TOMOSYN, ISOFORM C"/>
    <property type="match status" value="1"/>
</dbReference>
<sequence>MDFFRAKQAGVSADFTATLANAPDVFILDEVAKYGFNSTISALFYDPTQSLLAVGTHEHGGISGEVHVFGQKRVHVKFTLTRKATVKTVRLCDSHLIVLDSKNELTIFNMSEPKARPVGYSPPGIVTVLETDPCLDWVFMGLQSGEIVIYDIDREVMAPFRIPNYWRERSPKARLLPVTSLQLHPKDVGTLLIGYLEGAVVYSFKQNAPLHYLQFELPPGALGSDTELAQIRTTRRPRLSQAIWHPTGTFICTTYEDAVMVFWNPKDGSIVQARTIQDAYVHLPGNLPAQMLDGGESISIRQPIFKIAWCSTNNPDDTSLLLAGGNSMTMPAKGMTLLDFGSTPNTITSSVQALGEHLANPRRQRVLPTPTQLDVVDFCLIPRVSPHYGSTHDPVAIIGLYASGELVTLRFPDGAPLSPSNILHPSLSLAHPFPTRVDVSAVNRQRWLGMEESRKKGPEFVIGGVERRHVLRRYENRTIGLSCHPNGFVRIWDLGHDDEIENQGCLELDLCRVLQRGIDLEVKSASMSAGSGETAVAMKTGGVVVFRWARNKAFGRPSQDEEHATQSQTGGEVGEGLVDVRARVDPELKEGLLPYTMLDQNCGPIAAVKMSDVGFLGVAYESGYLTVVDLRGPAIIFHQNLSELTKEQRRLSIRKPRESVTEGVEKATCLEFGVMTLDGEEFSCLALFVGTSTGRVITYKILPQGPIYTCALSGSTTLDAQVLTLTPLNSTTGTRAWATPQAFAALRDGIKTPGILVAVTPTAAHIFRPAAARGAHRSFDKETPCITACVTELDEYGICLTALISPGHLKAYTLPGLKSLPVSLNLTHLRAPVILESGHILGWSGEHELMLNYIFGRGAVLDDPKVPADILYNPNTPPPPRPTISNLQWLAGTQYISTTDLDLLIGGPDRPMSAKQQMQMRQEAAEARQQNRAGSSAAAAGAGGGVFANMGKALQERTEALSFAGDSMDKLGESSAKFADDVDKFVKEQKRKMLWGGVMGKLF</sequence>
<dbReference type="GO" id="GO:0005737">
    <property type="term" value="C:cytoplasm"/>
    <property type="evidence" value="ECO:0007669"/>
    <property type="project" value="TreeGrafter"/>
</dbReference>
<dbReference type="GO" id="GO:0006887">
    <property type="term" value="P:exocytosis"/>
    <property type="evidence" value="ECO:0007669"/>
    <property type="project" value="TreeGrafter"/>
</dbReference>
<accession>A0A4S2MUF4</accession>
<dbReference type="EMBL" id="ML220126">
    <property type="protein sequence ID" value="TGZ80170.1"/>
    <property type="molecule type" value="Genomic_DNA"/>
</dbReference>
<feature type="domain" description="Lethal giant larvae (Lgl)-like C-terminal" evidence="1">
    <location>
        <begin position="520"/>
        <end position="913"/>
    </location>
</feature>
<evidence type="ECO:0000313" key="2">
    <source>
        <dbReference type="EMBL" id="TGZ80170.1"/>
    </source>
</evidence>
<gene>
    <name evidence="2" type="ORF">EX30DRAFT_359209</name>
</gene>
<dbReference type="InterPro" id="IPR015943">
    <property type="entry name" value="WD40/YVTN_repeat-like_dom_sf"/>
</dbReference>
<dbReference type="GO" id="GO:0005886">
    <property type="term" value="C:plasma membrane"/>
    <property type="evidence" value="ECO:0007669"/>
    <property type="project" value="TreeGrafter"/>
</dbReference>
<dbReference type="InterPro" id="IPR036322">
    <property type="entry name" value="WD40_repeat_dom_sf"/>
</dbReference>
<name>A0A4S2MUF4_9PEZI</name>
<dbReference type="AlphaFoldDB" id="A0A4S2MUF4"/>
<proteinExistence type="predicted"/>
<protein>
    <recommendedName>
        <fullName evidence="1">Lethal giant larvae (Lgl)-like C-terminal domain-containing protein</fullName>
    </recommendedName>
</protein>
<dbReference type="GO" id="GO:0045159">
    <property type="term" value="F:myosin II binding"/>
    <property type="evidence" value="ECO:0007669"/>
    <property type="project" value="TreeGrafter"/>
</dbReference>
<dbReference type="OrthoDB" id="19944at2759"/>
<reference evidence="2 3" key="1">
    <citation type="submission" date="2019-04" db="EMBL/GenBank/DDBJ databases">
        <title>Comparative genomics and transcriptomics to analyze fruiting body development in filamentous ascomycetes.</title>
        <authorList>
            <consortium name="DOE Joint Genome Institute"/>
            <person name="Lutkenhaus R."/>
            <person name="Traeger S."/>
            <person name="Breuer J."/>
            <person name="Kuo A."/>
            <person name="Lipzen A."/>
            <person name="Pangilinan J."/>
            <person name="Dilworth D."/>
            <person name="Sandor L."/>
            <person name="Poggeler S."/>
            <person name="Barry K."/>
            <person name="Grigoriev I.V."/>
            <person name="Nowrousian M."/>
        </authorList>
    </citation>
    <scope>NUCLEOTIDE SEQUENCE [LARGE SCALE GENOMIC DNA]</scope>
    <source>
        <strain evidence="2 3">CBS 389.68</strain>
    </source>
</reference>